<name>A0ABR0N351_GOSAR</name>
<dbReference type="EMBL" id="JARKNE010000011">
    <property type="protein sequence ID" value="KAK5784305.1"/>
    <property type="molecule type" value="Genomic_DNA"/>
</dbReference>
<organism evidence="1 2">
    <name type="scientific">Gossypium arboreum</name>
    <name type="common">Tree cotton</name>
    <name type="synonym">Gossypium nanking</name>
    <dbReference type="NCBI Taxonomy" id="29729"/>
    <lineage>
        <taxon>Eukaryota</taxon>
        <taxon>Viridiplantae</taxon>
        <taxon>Streptophyta</taxon>
        <taxon>Embryophyta</taxon>
        <taxon>Tracheophyta</taxon>
        <taxon>Spermatophyta</taxon>
        <taxon>Magnoliopsida</taxon>
        <taxon>eudicotyledons</taxon>
        <taxon>Gunneridae</taxon>
        <taxon>Pentapetalae</taxon>
        <taxon>rosids</taxon>
        <taxon>malvids</taxon>
        <taxon>Malvales</taxon>
        <taxon>Malvaceae</taxon>
        <taxon>Malvoideae</taxon>
        <taxon>Gossypium</taxon>
    </lineage>
</organism>
<accession>A0ABR0N351</accession>
<evidence type="ECO:0000313" key="1">
    <source>
        <dbReference type="EMBL" id="KAK5784305.1"/>
    </source>
</evidence>
<protein>
    <submittedName>
        <fullName evidence="1">Uncharacterized protein</fullName>
    </submittedName>
</protein>
<proteinExistence type="predicted"/>
<sequence length="113" mass="13339">MHKSDRVMRQFRWMQQILPPWKHYTRWTGEGKTVHILRHRHLSYFTPYTDIEADACIIIDVEIDPVIDANVDARINIGVSKFCNNIHLHANSVTNTHHIIVLLKWVIDVTIFL</sequence>
<comment type="caution">
    <text evidence="1">The sequence shown here is derived from an EMBL/GenBank/DDBJ whole genome shotgun (WGS) entry which is preliminary data.</text>
</comment>
<evidence type="ECO:0000313" key="2">
    <source>
        <dbReference type="Proteomes" id="UP001358586"/>
    </source>
</evidence>
<dbReference type="Proteomes" id="UP001358586">
    <property type="component" value="Chromosome 11"/>
</dbReference>
<reference evidence="1 2" key="1">
    <citation type="submission" date="2023-03" db="EMBL/GenBank/DDBJ databases">
        <title>WGS of Gossypium arboreum.</title>
        <authorList>
            <person name="Yu D."/>
        </authorList>
    </citation>
    <scope>NUCLEOTIDE SEQUENCE [LARGE SCALE GENOMIC DNA]</scope>
    <source>
        <tissue evidence="1">Leaf</tissue>
    </source>
</reference>
<gene>
    <name evidence="1" type="ORF">PVK06_038828</name>
</gene>
<keyword evidence="2" id="KW-1185">Reference proteome</keyword>